<dbReference type="InterPro" id="IPR038261">
    <property type="entry name" value="GPP34-like_sf"/>
</dbReference>
<dbReference type="GeneID" id="110238138"/>
<evidence type="ECO:0000313" key="7">
    <source>
        <dbReference type="Proteomes" id="UP000887567"/>
    </source>
</evidence>
<dbReference type="KEGG" id="epa:110238138"/>
<comment type="subcellular location">
    <subcellularLocation>
        <location evidence="1">Golgi apparatus membrane</location>
        <topology evidence="1">Peripheral membrane protein</topology>
        <orientation evidence="1">Cytoplasmic side</orientation>
    </subcellularLocation>
</comment>
<keyword evidence="3" id="KW-0333">Golgi apparatus</keyword>
<dbReference type="AlphaFoldDB" id="A0A913X6Z8"/>
<dbReference type="OMA" id="REPASYM"/>
<evidence type="ECO:0000313" key="6">
    <source>
        <dbReference type="EnsemblMetazoa" id="XP_020899445.1"/>
    </source>
</evidence>
<dbReference type="OrthoDB" id="5961729at2759"/>
<dbReference type="Pfam" id="PF05719">
    <property type="entry name" value="GPP34"/>
    <property type="match status" value="1"/>
</dbReference>
<dbReference type="Proteomes" id="UP000887567">
    <property type="component" value="Unplaced"/>
</dbReference>
<evidence type="ECO:0000256" key="5">
    <source>
        <dbReference type="ARBA" id="ARBA00023136"/>
    </source>
</evidence>
<evidence type="ECO:0000256" key="1">
    <source>
        <dbReference type="ARBA" id="ARBA00004255"/>
    </source>
</evidence>
<dbReference type="EnsemblMetazoa" id="XM_021043786.2">
    <property type="protein sequence ID" value="XP_020899445.1"/>
    <property type="gene ID" value="LOC110238138"/>
</dbReference>
<dbReference type="InterPro" id="IPR008628">
    <property type="entry name" value="GPP34-like"/>
</dbReference>
<comment type="similarity">
    <text evidence="2">Belongs to the GOLPH3/VPS74 family.</text>
</comment>
<dbReference type="GO" id="GO:0070273">
    <property type="term" value="F:phosphatidylinositol-4-phosphate binding"/>
    <property type="evidence" value="ECO:0007669"/>
    <property type="project" value="InterPro"/>
</dbReference>
<name>A0A913X6Z8_EXADI</name>
<dbReference type="GO" id="GO:0000139">
    <property type="term" value="C:Golgi membrane"/>
    <property type="evidence" value="ECO:0007669"/>
    <property type="project" value="UniProtKB-SubCell"/>
</dbReference>
<keyword evidence="4" id="KW-0446">Lipid-binding</keyword>
<evidence type="ECO:0000256" key="3">
    <source>
        <dbReference type="ARBA" id="ARBA00023034"/>
    </source>
</evidence>
<reference evidence="6" key="1">
    <citation type="submission" date="2022-11" db="UniProtKB">
        <authorList>
            <consortium name="EnsemblMetazoa"/>
        </authorList>
    </citation>
    <scope>IDENTIFICATION</scope>
</reference>
<evidence type="ECO:0000256" key="2">
    <source>
        <dbReference type="ARBA" id="ARBA00007284"/>
    </source>
</evidence>
<sequence length="266" mass="29389">MAGSAGAAAAAHMDYTAGKMTEALVAIVNSSWFDKESFQTEKLKLSQAFCLLWQDPESGDVSGRKSGVECQAAAAAAGIVDLIVMDRVEIEVQPNKTLGIKDDNILLKVKNEKPTGTYLDGPLFDDIAEHHNKKPGNPEKVKKVIWRDIAHMRTKSQVATNTLDSLVELGILDMKEKFVGRKYPTAKPGVEESLRDQIRSVVLDGAEPNSYIHALLIISRMADKVSMNTPVLKKCFTKDEYDRAKDKMNAMIDFSNDKSEAKYKPL</sequence>
<keyword evidence="5" id="KW-0472">Membrane</keyword>
<proteinExistence type="inferred from homology"/>
<protein>
    <submittedName>
        <fullName evidence="6">Uncharacterized protein</fullName>
    </submittedName>
</protein>
<keyword evidence="7" id="KW-1185">Reference proteome</keyword>
<dbReference type="Gene3D" id="1.10.3630.10">
    <property type="entry name" value="yeast vps74-n-term truncation variant domain like"/>
    <property type="match status" value="1"/>
</dbReference>
<accession>A0A913X6Z8</accession>
<organism evidence="6 7">
    <name type="scientific">Exaiptasia diaphana</name>
    <name type="common">Tropical sea anemone</name>
    <name type="synonym">Aiptasia pulchella</name>
    <dbReference type="NCBI Taxonomy" id="2652724"/>
    <lineage>
        <taxon>Eukaryota</taxon>
        <taxon>Metazoa</taxon>
        <taxon>Cnidaria</taxon>
        <taxon>Anthozoa</taxon>
        <taxon>Hexacorallia</taxon>
        <taxon>Actiniaria</taxon>
        <taxon>Aiptasiidae</taxon>
        <taxon>Exaiptasia</taxon>
    </lineage>
</organism>
<dbReference type="RefSeq" id="XP_020899445.1">
    <property type="nucleotide sequence ID" value="XM_021043786.2"/>
</dbReference>
<evidence type="ECO:0000256" key="4">
    <source>
        <dbReference type="ARBA" id="ARBA00023121"/>
    </source>
</evidence>